<dbReference type="InterPro" id="IPR000866">
    <property type="entry name" value="AhpC/TSA"/>
</dbReference>
<dbReference type="InterPro" id="IPR036249">
    <property type="entry name" value="Thioredoxin-like_sf"/>
</dbReference>
<organism evidence="3 4">
    <name type="scientific">Flavobacterium soyae</name>
    <dbReference type="NCBI Taxonomy" id="2903098"/>
    <lineage>
        <taxon>Bacteria</taxon>
        <taxon>Pseudomonadati</taxon>
        <taxon>Bacteroidota</taxon>
        <taxon>Flavobacteriia</taxon>
        <taxon>Flavobacteriales</taxon>
        <taxon>Flavobacteriaceae</taxon>
        <taxon>Flavobacterium</taxon>
    </lineage>
</organism>
<feature type="chain" id="PRO_5047000158" evidence="1">
    <location>
        <begin position="21"/>
        <end position="434"/>
    </location>
</feature>
<feature type="domain" description="Alkyl hydroperoxide reductase subunit C/ Thiol specific antioxidant" evidence="2">
    <location>
        <begin position="327"/>
        <end position="421"/>
    </location>
</feature>
<dbReference type="Proteomes" id="UP001623852">
    <property type="component" value="Chromosome"/>
</dbReference>
<evidence type="ECO:0000259" key="2">
    <source>
        <dbReference type="Pfam" id="PF00578"/>
    </source>
</evidence>
<dbReference type="EMBL" id="CP150845">
    <property type="protein sequence ID" value="WYZ19829.1"/>
    <property type="molecule type" value="Genomic_DNA"/>
</dbReference>
<keyword evidence="1" id="KW-0732">Signal</keyword>
<reference evidence="3 4" key="1">
    <citation type="submission" date="2024-03" db="EMBL/GenBank/DDBJ databases">
        <title>Flavobacterium soyae.</title>
        <authorList>
            <person name="Zheng W."/>
        </authorList>
    </citation>
    <scope>NUCLEOTIDE SEQUENCE [LARGE SCALE GENOMIC DNA]</scope>
    <source>
        <strain evidence="3 4">55</strain>
    </source>
</reference>
<keyword evidence="4" id="KW-1185">Reference proteome</keyword>
<proteinExistence type="predicted"/>
<evidence type="ECO:0000313" key="3">
    <source>
        <dbReference type="EMBL" id="WYZ19829.1"/>
    </source>
</evidence>
<evidence type="ECO:0000256" key="1">
    <source>
        <dbReference type="SAM" id="SignalP"/>
    </source>
</evidence>
<sequence length="434" mass="47951">MKNILLKSLAVFGVITTVQAQTINVAFSHYAGKQYVYVLERGNKKDTIATGKLDTAGKAALVIPAAKKSYAGISHFALTDGGGMDFIVNKENFSVSSLEEQPNFENTKYTGSAENDFLNQKIKQQKAVLDKVGFVQYGLNLYTKEEPLHAAFQKENQNLQQQFTALADETAKSPLYAARFIEIYNFLMGIGSSLNQPEEEKAKELNLFVKGKLDMQALYNSGFWNQTIEGWTDLQQRVIKDDAVLLADTKQILSRIKSNEIYTAFTEKVVAVFTKAGKDDLAAAISQYAAKSGRLEKPAKQLTNAINAPVIGGSAPALQTAAGKKVINKKTLLFFYESGCNNCENEIHQLLGNYEIVKSKGYEIISVAADMTKDATDGHDHTFPWKEQLCDFKGFAGPNFQTYAIIGTPTFFTIDEKGKITGKYARLVDTEILK</sequence>
<feature type="signal peptide" evidence="1">
    <location>
        <begin position="1"/>
        <end position="20"/>
    </location>
</feature>
<dbReference type="SUPFAM" id="SSF52833">
    <property type="entry name" value="Thioredoxin-like"/>
    <property type="match status" value="1"/>
</dbReference>
<dbReference type="Pfam" id="PF00578">
    <property type="entry name" value="AhpC-TSA"/>
    <property type="match status" value="1"/>
</dbReference>
<name>A0ABZ2UHX4_9FLAO</name>
<evidence type="ECO:0000313" key="4">
    <source>
        <dbReference type="Proteomes" id="UP001623852"/>
    </source>
</evidence>
<dbReference type="RefSeq" id="WP_406844301.1">
    <property type="nucleotide sequence ID" value="NZ_CP150845.1"/>
</dbReference>
<accession>A0ABZ2UHX4</accession>
<gene>
    <name evidence="3" type="ORF">AABD74_22020</name>
</gene>
<protein>
    <submittedName>
        <fullName evidence="3">Redoxin domain-containing protein</fullName>
    </submittedName>
</protein>
<dbReference type="Gene3D" id="3.40.30.10">
    <property type="entry name" value="Glutaredoxin"/>
    <property type="match status" value="1"/>
</dbReference>